<organism evidence="1 2">
    <name type="scientific">Winkia neuii</name>
    <dbReference type="NCBI Taxonomy" id="33007"/>
    <lineage>
        <taxon>Bacteria</taxon>
        <taxon>Bacillati</taxon>
        <taxon>Actinomycetota</taxon>
        <taxon>Actinomycetes</taxon>
        <taxon>Actinomycetales</taxon>
        <taxon>Actinomycetaceae</taxon>
        <taxon>Winkia</taxon>
    </lineage>
</organism>
<reference evidence="1 2" key="1">
    <citation type="submission" date="2017-12" db="EMBL/GenBank/DDBJ databases">
        <title>Phylogenetic diversity of female urinary microbiome.</title>
        <authorList>
            <person name="Thomas-White K."/>
            <person name="Wolfe A.J."/>
        </authorList>
    </citation>
    <scope>NUCLEOTIDE SEQUENCE [LARGE SCALE GENOMIC DNA]</scope>
    <source>
        <strain evidence="1 2">UMB0402</strain>
    </source>
</reference>
<dbReference type="AlphaFoldDB" id="A0A2I1IQK6"/>
<dbReference type="STRING" id="33007.HMPREF3198_00109"/>
<keyword evidence="2" id="KW-1185">Reference proteome</keyword>
<accession>A0A2I1IQK6</accession>
<name>A0A2I1IQK6_9ACTO</name>
<dbReference type="EMBL" id="PKKO01000001">
    <property type="protein sequence ID" value="PKY73403.1"/>
    <property type="molecule type" value="Genomic_DNA"/>
</dbReference>
<gene>
    <name evidence="1" type="ORF">CYJ19_02120</name>
</gene>
<dbReference type="RefSeq" id="WP_004808294.1">
    <property type="nucleotide sequence ID" value="NZ_CP118946.1"/>
</dbReference>
<comment type="caution">
    <text evidence="1">The sequence shown here is derived from an EMBL/GenBank/DDBJ whole genome shotgun (WGS) entry which is preliminary data.</text>
</comment>
<dbReference type="Proteomes" id="UP000235122">
    <property type="component" value="Unassembled WGS sequence"/>
</dbReference>
<protein>
    <submittedName>
        <fullName evidence="1">Uncharacterized protein</fullName>
    </submittedName>
</protein>
<proteinExistence type="predicted"/>
<evidence type="ECO:0000313" key="1">
    <source>
        <dbReference type="EMBL" id="PKY73403.1"/>
    </source>
</evidence>
<evidence type="ECO:0000313" key="2">
    <source>
        <dbReference type="Proteomes" id="UP000235122"/>
    </source>
</evidence>
<sequence>MTLKGFIAAHSGLPSFMIDAGPYRLYRQRVLIDKGVGPTIISDPAAPVGKPTEYHVQTAEDNWSELLTRPGIGAAYLLSDAQGRGPVPVRITNGDDTGWDCGAAVYRPANRAAPVVRYSFPPRSTGTLQFSAGPEATGRVRELVARQEPFFLLHDHSVCRIPSCDVPATRLIVPTGDITESRTARIDAAHRAWNMQYTRLPESAASKQIFLTWGDWVRAEDSWENSSYVELAETIGGLS</sequence>